<evidence type="ECO:0000313" key="3">
    <source>
        <dbReference type="Proteomes" id="UP000008866"/>
    </source>
</evidence>
<evidence type="ECO:0000256" key="1">
    <source>
        <dbReference type="SAM" id="MobiDB-lite"/>
    </source>
</evidence>
<feature type="region of interest" description="Disordered" evidence="1">
    <location>
        <begin position="76"/>
        <end position="100"/>
    </location>
</feature>
<dbReference type="KEGG" id="abe:ARB_05501"/>
<sequence length="577" mass="63559">MATAKDLQALLRFLTQDARIPLATAISKAKGLQEAKLLNPEDISRAKLTAVQSVFTEAKTARQVWNAAKRVVKKRATGEEKDDGMVTASSVSSPSKKRKATVAGLDMTPQQLEESLTLPVSTDLERISKTVIVTNRAPLVLAFAVMSLKYTMPEQPLSSRLSLAQAVVSANSRTKARSLGIIDTAAPSAEDAGWAQGQPTVKVLGRSISVLRRVGYDWDDKKGETASVSPPSIGFDSKKETVPEGGSSKSPHAETGSPAHKSNVLSPKEDNDDDNLPALWGLDLEGDRKSSDGRQHSRYGGYDGGSRSQSTHLPVFRAEPARDYLLRSFSEHEHDPKQPDSVKKAKSTSMPAKEIALSLLLGAIDHVCQSWAPTLSRDELDKHVWRWYIAVRPEVEGGISGWGQKGKVHLSAILDLKRRDRDEMQGLWELAMENFWAQDGLYELMNWVLLGQSCWFYASNHLPFGDIRSETTPTPLPRQKLPYEPGRRGEGKEREGERDTNQKKNSVGVPDAGRESKGSLRSCSKGQLSDIETVSSCVFSDVILRSHWCGCPREGRVHPGSIPMKRLEWPPFESHQP</sequence>
<proteinExistence type="predicted"/>
<accession>D4AMP8</accession>
<dbReference type="STRING" id="663331.D4AMP8"/>
<dbReference type="HOGENOM" id="CLU_031573_1_0_1"/>
<dbReference type="GeneID" id="9524093"/>
<dbReference type="AlphaFoldDB" id="D4AMP8"/>
<dbReference type="eggNOG" id="KOG3299">
    <property type="taxonomic scope" value="Eukaryota"/>
</dbReference>
<keyword evidence="3" id="KW-1185">Reference proteome</keyword>
<feature type="region of interest" description="Disordered" evidence="1">
    <location>
        <begin position="330"/>
        <end position="349"/>
    </location>
</feature>
<gene>
    <name evidence="2" type="ORF">ARB_05501</name>
</gene>
<dbReference type="RefSeq" id="XP_003016104.1">
    <property type="nucleotide sequence ID" value="XM_003016058.1"/>
</dbReference>
<feature type="region of interest" description="Disordered" evidence="1">
    <location>
        <begin position="220"/>
        <end position="314"/>
    </location>
</feature>
<reference evidence="3" key="1">
    <citation type="journal article" date="2011" name="Genome Biol.">
        <title>Comparative and functional genomics provide insights into the pathogenicity of dermatophytic fungi.</title>
        <authorList>
            <person name="Burmester A."/>
            <person name="Shelest E."/>
            <person name="Gloeckner G."/>
            <person name="Heddergott C."/>
            <person name="Schindler S."/>
            <person name="Staib P."/>
            <person name="Heidel A."/>
            <person name="Felder M."/>
            <person name="Petzold A."/>
            <person name="Szafranski K."/>
            <person name="Feuermann M."/>
            <person name="Pedruzzi I."/>
            <person name="Priebe S."/>
            <person name="Groth M."/>
            <person name="Winkler R."/>
            <person name="Li W."/>
            <person name="Kniemeyer O."/>
            <person name="Schroeckh V."/>
            <person name="Hertweck C."/>
            <person name="Hube B."/>
            <person name="White T.C."/>
            <person name="Platzer M."/>
            <person name="Guthke R."/>
            <person name="Heitman J."/>
            <person name="Woestemeyer J."/>
            <person name="Zipfel P.F."/>
            <person name="Monod M."/>
            <person name="Brakhage A.A."/>
        </authorList>
    </citation>
    <scope>NUCLEOTIDE SEQUENCE [LARGE SCALE GENOMIC DNA]</scope>
    <source>
        <strain evidence="3">ATCC MYA-4681 / CBS 112371</strain>
    </source>
</reference>
<feature type="compositionally biased region" description="Basic and acidic residues" evidence="1">
    <location>
        <begin position="330"/>
        <end position="343"/>
    </location>
</feature>
<organism evidence="2 3">
    <name type="scientific">Arthroderma benhamiae (strain ATCC MYA-4681 / CBS 112371)</name>
    <name type="common">Trichophyton mentagrophytes</name>
    <dbReference type="NCBI Taxonomy" id="663331"/>
    <lineage>
        <taxon>Eukaryota</taxon>
        <taxon>Fungi</taxon>
        <taxon>Dikarya</taxon>
        <taxon>Ascomycota</taxon>
        <taxon>Pezizomycotina</taxon>
        <taxon>Eurotiomycetes</taxon>
        <taxon>Eurotiomycetidae</taxon>
        <taxon>Onygenales</taxon>
        <taxon>Arthrodermataceae</taxon>
        <taxon>Trichophyton</taxon>
    </lineage>
</organism>
<dbReference type="OMA" id="ELDKRAW"/>
<dbReference type="EMBL" id="ABSU01000003">
    <property type="protein sequence ID" value="EFE35459.1"/>
    <property type="molecule type" value="Genomic_DNA"/>
</dbReference>
<name>D4AMP8_ARTBC</name>
<comment type="caution">
    <text evidence="2">The sequence shown here is derived from an EMBL/GenBank/DDBJ whole genome shotgun (WGS) entry which is preliminary data.</text>
</comment>
<feature type="region of interest" description="Disordered" evidence="1">
    <location>
        <begin position="468"/>
        <end position="522"/>
    </location>
</feature>
<protein>
    <submittedName>
        <fullName evidence="2">Uncharacterized protein</fullName>
    </submittedName>
</protein>
<feature type="compositionally biased region" description="Basic and acidic residues" evidence="1">
    <location>
        <begin position="285"/>
        <end position="295"/>
    </location>
</feature>
<feature type="compositionally biased region" description="Basic and acidic residues" evidence="1">
    <location>
        <begin position="485"/>
        <end position="502"/>
    </location>
</feature>
<evidence type="ECO:0000313" key="2">
    <source>
        <dbReference type="EMBL" id="EFE35459.1"/>
    </source>
</evidence>
<dbReference type="Proteomes" id="UP000008866">
    <property type="component" value="Unassembled WGS sequence"/>
</dbReference>